<dbReference type="Proteomes" id="UP000799640">
    <property type="component" value="Unassembled WGS sequence"/>
</dbReference>
<proteinExistence type="predicted"/>
<dbReference type="EMBL" id="ML996691">
    <property type="protein sequence ID" value="KAF2402448.1"/>
    <property type="molecule type" value="Genomic_DNA"/>
</dbReference>
<reference evidence="2" key="1">
    <citation type="journal article" date="2020" name="Stud. Mycol.">
        <title>101 Dothideomycetes genomes: a test case for predicting lifestyles and emergence of pathogens.</title>
        <authorList>
            <person name="Haridas S."/>
            <person name="Albert R."/>
            <person name="Binder M."/>
            <person name="Bloem J."/>
            <person name="Labutti K."/>
            <person name="Salamov A."/>
            <person name="Andreopoulos B."/>
            <person name="Baker S."/>
            <person name="Barry K."/>
            <person name="Bills G."/>
            <person name="Bluhm B."/>
            <person name="Cannon C."/>
            <person name="Castanera R."/>
            <person name="Culley D."/>
            <person name="Daum C."/>
            <person name="Ezra D."/>
            <person name="Gonzalez J."/>
            <person name="Henrissat B."/>
            <person name="Kuo A."/>
            <person name="Liang C."/>
            <person name="Lipzen A."/>
            <person name="Lutzoni F."/>
            <person name="Magnuson J."/>
            <person name="Mondo S."/>
            <person name="Nolan M."/>
            <person name="Ohm R."/>
            <person name="Pangilinan J."/>
            <person name="Park H.-J."/>
            <person name="Ramirez L."/>
            <person name="Alfaro M."/>
            <person name="Sun H."/>
            <person name="Tritt A."/>
            <person name="Yoshinaga Y."/>
            <person name="Zwiers L.-H."/>
            <person name="Turgeon B."/>
            <person name="Goodwin S."/>
            <person name="Spatafora J."/>
            <person name="Crous P."/>
            <person name="Grigoriev I."/>
        </authorList>
    </citation>
    <scope>NUCLEOTIDE SEQUENCE</scope>
    <source>
        <strain evidence="2">CBS 262.69</strain>
    </source>
</reference>
<dbReference type="AlphaFoldDB" id="A0A6G1I2C6"/>
<feature type="region of interest" description="Disordered" evidence="1">
    <location>
        <begin position="155"/>
        <end position="196"/>
    </location>
</feature>
<organism evidence="2 3">
    <name type="scientific">Trichodelitschia bisporula</name>
    <dbReference type="NCBI Taxonomy" id="703511"/>
    <lineage>
        <taxon>Eukaryota</taxon>
        <taxon>Fungi</taxon>
        <taxon>Dikarya</taxon>
        <taxon>Ascomycota</taxon>
        <taxon>Pezizomycotina</taxon>
        <taxon>Dothideomycetes</taxon>
        <taxon>Dothideomycetes incertae sedis</taxon>
        <taxon>Phaeotrichales</taxon>
        <taxon>Phaeotrichaceae</taxon>
        <taxon>Trichodelitschia</taxon>
    </lineage>
</organism>
<accession>A0A6G1I2C6</accession>
<keyword evidence="3" id="KW-1185">Reference proteome</keyword>
<sequence length="196" mass="21733">MYVIVAAHHSPSPSPRTKAYHQILSFQLSSPDNWHATVQIRRTYRHTDTQTHKQAMKPKQPRIPTSNKAPVLSKSQCPHSIKTEESVPVQINHDPPGHQVPMRTALFLETSRLQLPSCSLNARHALDWLPTCFATLSVFAFVFSMHSAVFGTDTCKTTSANRSTRPRSTPSVSLHAQKASSRRSAANSTHSSSASR</sequence>
<feature type="compositionally biased region" description="Low complexity" evidence="1">
    <location>
        <begin position="157"/>
        <end position="171"/>
    </location>
</feature>
<feature type="region of interest" description="Disordered" evidence="1">
    <location>
        <begin position="46"/>
        <end position="79"/>
    </location>
</feature>
<evidence type="ECO:0000313" key="3">
    <source>
        <dbReference type="Proteomes" id="UP000799640"/>
    </source>
</evidence>
<evidence type="ECO:0000313" key="2">
    <source>
        <dbReference type="EMBL" id="KAF2402448.1"/>
    </source>
</evidence>
<gene>
    <name evidence="2" type="ORF">EJ06DRAFT_339905</name>
</gene>
<feature type="compositionally biased region" description="Polar residues" evidence="1">
    <location>
        <begin position="63"/>
        <end position="78"/>
    </location>
</feature>
<feature type="compositionally biased region" description="Low complexity" evidence="1">
    <location>
        <begin position="182"/>
        <end position="196"/>
    </location>
</feature>
<protein>
    <submittedName>
        <fullName evidence="2">Uncharacterized protein</fullName>
    </submittedName>
</protein>
<name>A0A6G1I2C6_9PEZI</name>
<evidence type="ECO:0000256" key="1">
    <source>
        <dbReference type="SAM" id="MobiDB-lite"/>
    </source>
</evidence>